<dbReference type="GO" id="GO:0004725">
    <property type="term" value="F:protein tyrosine phosphatase activity"/>
    <property type="evidence" value="ECO:0007669"/>
    <property type="project" value="UniProtKB-EC"/>
</dbReference>
<evidence type="ECO:0000259" key="5">
    <source>
        <dbReference type="SMART" id="SM00226"/>
    </source>
</evidence>
<dbReference type="InterPro" id="IPR023485">
    <property type="entry name" value="Ptyr_pPase"/>
</dbReference>
<gene>
    <name evidence="6" type="primary">etp</name>
    <name evidence="6" type="ORF">AELLOGFF_01221</name>
</gene>
<dbReference type="Pfam" id="PF01451">
    <property type="entry name" value="LMWPc"/>
    <property type="match status" value="1"/>
</dbReference>
<comment type="similarity">
    <text evidence="1">Belongs to the low molecular weight phosphotyrosine protein phosphatase family.</text>
</comment>
<dbReference type="InterPro" id="IPR036196">
    <property type="entry name" value="Ptyr_pPase_sf"/>
</dbReference>
<keyword evidence="3" id="KW-0904">Protein phosphatase</keyword>
<keyword evidence="7" id="KW-1185">Reference proteome</keyword>
<evidence type="ECO:0000256" key="2">
    <source>
        <dbReference type="ARBA" id="ARBA00022801"/>
    </source>
</evidence>
<feature type="domain" description="Phosphotyrosine protein phosphatase I" evidence="5">
    <location>
        <begin position="34"/>
        <end position="201"/>
    </location>
</feature>
<dbReference type="PRINTS" id="PR00719">
    <property type="entry name" value="LMWPTPASE"/>
</dbReference>
<proteinExistence type="inferred from homology"/>
<accession>A0A5S9R4Z1</accession>
<dbReference type="SUPFAM" id="SSF52788">
    <property type="entry name" value="Phosphotyrosine protein phosphatases I"/>
    <property type="match status" value="1"/>
</dbReference>
<evidence type="ECO:0000256" key="1">
    <source>
        <dbReference type="ARBA" id="ARBA00011063"/>
    </source>
</evidence>
<dbReference type="AlphaFoldDB" id="A0A5S9R4Z1"/>
<evidence type="ECO:0000313" key="6">
    <source>
        <dbReference type="EMBL" id="CAA0128248.1"/>
    </source>
</evidence>
<evidence type="ECO:0000313" key="7">
    <source>
        <dbReference type="Proteomes" id="UP000430146"/>
    </source>
</evidence>
<sequence length="217" mass="23600">MYRRAATACNWTVRRLPILGKPDQGYGRDEVLFLHVMFVCTGNICRSPMAERLAAAYGGELEIPDLRTSSAGVRAVIAHPIHQDAVPALESLGGDASDFSARQLTARIAAEADLILTMTREHREAVLGVAPRKLRRTFTLIEAARIASRFDAQNVGDLADFRPHLGALELPDIPDPIGRSPDVFAAVGAQIAELLPPIMELLRRSIGPTVESPTWST</sequence>
<dbReference type="PANTHER" id="PTHR11717">
    <property type="entry name" value="LOW MOLECULAR WEIGHT PROTEIN TYROSINE PHOSPHATASE"/>
    <property type="match status" value="1"/>
</dbReference>
<feature type="active site" description="Nucleophile" evidence="4">
    <location>
        <position position="40"/>
    </location>
</feature>
<dbReference type="InterPro" id="IPR017867">
    <property type="entry name" value="Tyr_phospatase_low_mol_wt"/>
</dbReference>
<evidence type="ECO:0000256" key="4">
    <source>
        <dbReference type="PIRSR" id="PIRSR617867-1"/>
    </source>
</evidence>
<dbReference type="EMBL" id="CACSIP010000034">
    <property type="protein sequence ID" value="CAA0128248.1"/>
    <property type="molecule type" value="Genomic_DNA"/>
</dbReference>
<dbReference type="InterPro" id="IPR050438">
    <property type="entry name" value="LMW_PTPase"/>
</dbReference>
<dbReference type="PANTHER" id="PTHR11717:SF31">
    <property type="entry name" value="LOW MOLECULAR WEIGHT PROTEIN-TYROSINE-PHOSPHATASE ETP-RELATED"/>
    <property type="match status" value="1"/>
</dbReference>
<reference evidence="6 7" key="1">
    <citation type="submission" date="2019-11" db="EMBL/GenBank/DDBJ databases">
        <authorList>
            <person name="Holert J."/>
        </authorList>
    </citation>
    <scope>NUCLEOTIDE SEQUENCE [LARGE SCALE GENOMIC DNA]</scope>
    <source>
        <strain evidence="6">BC8_1</strain>
    </source>
</reference>
<dbReference type="SMART" id="SM00226">
    <property type="entry name" value="LMWPc"/>
    <property type="match status" value="1"/>
</dbReference>
<name>A0A5S9R4Z1_MYCVN</name>
<dbReference type="EC" id="3.1.3.48" evidence="6"/>
<dbReference type="Proteomes" id="UP000430146">
    <property type="component" value="Unassembled WGS sequence"/>
</dbReference>
<feature type="active site" evidence="4">
    <location>
        <position position="46"/>
    </location>
</feature>
<dbReference type="Gene3D" id="3.40.50.2300">
    <property type="match status" value="1"/>
</dbReference>
<organism evidence="6 7">
    <name type="scientific">Mycolicibacterium vanbaalenii</name>
    <name type="common">Mycobacterium vanbaalenii</name>
    <dbReference type="NCBI Taxonomy" id="110539"/>
    <lineage>
        <taxon>Bacteria</taxon>
        <taxon>Bacillati</taxon>
        <taxon>Actinomycetota</taxon>
        <taxon>Actinomycetes</taxon>
        <taxon>Mycobacteriales</taxon>
        <taxon>Mycobacteriaceae</taxon>
        <taxon>Mycolicibacterium</taxon>
    </lineage>
</organism>
<protein>
    <submittedName>
        <fullName evidence="6">Low molecular weight protein-tyrosine-phosphatase Etp</fullName>
        <ecNumber evidence="6">3.1.3.48</ecNumber>
    </submittedName>
</protein>
<evidence type="ECO:0000256" key="3">
    <source>
        <dbReference type="ARBA" id="ARBA00022912"/>
    </source>
</evidence>
<keyword evidence="2 6" id="KW-0378">Hydrolase</keyword>